<feature type="region of interest" description="Disordered" evidence="2">
    <location>
        <begin position="166"/>
        <end position="196"/>
    </location>
</feature>
<dbReference type="HOGENOM" id="CLU_341295_0_0_1"/>
<proteinExistence type="predicted"/>
<dbReference type="STRING" id="946122.A0A0C2WDJ9"/>
<feature type="region of interest" description="Disordered" evidence="2">
    <location>
        <begin position="676"/>
        <end position="718"/>
    </location>
</feature>
<reference evidence="3 4" key="1">
    <citation type="submission" date="2014-04" db="EMBL/GenBank/DDBJ databases">
        <title>Evolutionary Origins and Diversification of the Mycorrhizal Mutualists.</title>
        <authorList>
            <consortium name="DOE Joint Genome Institute"/>
            <consortium name="Mycorrhizal Genomics Consortium"/>
            <person name="Kohler A."/>
            <person name="Kuo A."/>
            <person name="Nagy L.G."/>
            <person name="Floudas D."/>
            <person name="Copeland A."/>
            <person name="Barry K.W."/>
            <person name="Cichocki N."/>
            <person name="Veneault-Fourrey C."/>
            <person name="LaButti K."/>
            <person name="Lindquist E.A."/>
            <person name="Lipzen A."/>
            <person name="Lundell T."/>
            <person name="Morin E."/>
            <person name="Murat C."/>
            <person name="Riley R."/>
            <person name="Ohm R."/>
            <person name="Sun H."/>
            <person name="Tunlid A."/>
            <person name="Henrissat B."/>
            <person name="Grigoriev I.V."/>
            <person name="Hibbett D.S."/>
            <person name="Martin F."/>
        </authorList>
    </citation>
    <scope>NUCLEOTIDE SEQUENCE [LARGE SCALE GENOMIC DNA]</scope>
    <source>
        <strain evidence="3 4">Koide BX008</strain>
    </source>
</reference>
<gene>
    <name evidence="3" type="ORF">M378DRAFT_18687</name>
</gene>
<feature type="region of interest" description="Disordered" evidence="2">
    <location>
        <begin position="289"/>
        <end position="321"/>
    </location>
</feature>
<feature type="region of interest" description="Disordered" evidence="2">
    <location>
        <begin position="745"/>
        <end position="807"/>
    </location>
</feature>
<keyword evidence="4" id="KW-1185">Reference proteome</keyword>
<protein>
    <submittedName>
        <fullName evidence="3">Uncharacterized protein</fullName>
    </submittedName>
</protein>
<evidence type="ECO:0000256" key="1">
    <source>
        <dbReference type="SAM" id="Coils"/>
    </source>
</evidence>
<feature type="region of interest" description="Disordered" evidence="2">
    <location>
        <begin position="1"/>
        <end position="32"/>
    </location>
</feature>
<dbReference type="OrthoDB" id="3263571at2759"/>
<evidence type="ECO:0000313" key="4">
    <source>
        <dbReference type="Proteomes" id="UP000054549"/>
    </source>
</evidence>
<feature type="compositionally biased region" description="Polar residues" evidence="2">
    <location>
        <begin position="173"/>
        <end position="195"/>
    </location>
</feature>
<feature type="compositionally biased region" description="Low complexity" evidence="2">
    <location>
        <begin position="767"/>
        <end position="780"/>
    </location>
</feature>
<feature type="compositionally biased region" description="Polar residues" evidence="2">
    <location>
        <begin position="483"/>
        <end position="493"/>
    </location>
</feature>
<feature type="region of interest" description="Disordered" evidence="2">
    <location>
        <begin position="474"/>
        <end position="493"/>
    </location>
</feature>
<evidence type="ECO:0000313" key="3">
    <source>
        <dbReference type="EMBL" id="KIL54656.1"/>
    </source>
</evidence>
<evidence type="ECO:0000256" key="2">
    <source>
        <dbReference type="SAM" id="MobiDB-lite"/>
    </source>
</evidence>
<feature type="region of interest" description="Disordered" evidence="2">
    <location>
        <begin position="51"/>
        <end position="73"/>
    </location>
</feature>
<accession>A0A0C2WDJ9</accession>
<organism evidence="3 4">
    <name type="scientific">Amanita muscaria (strain Koide BX008)</name>
    <dbReference type="NCBI Taxonomy" id="946122"/>
    <lineage>
        <taxon>Eukaryota</taxon>
        <taxon>Fungi</taxon>
        <taxon>Dikarya</taxon>
        <taxon>Basidiomycota</taxon>
        <taxon>Agaricomycotina</taxon>
        <taxon>Agaricomycetes</taxon>
        <taxon>Agaricomycetidae</taxon>
        <taxon>Agaricales</taxon>
        <taxon>Pluteineae</taxon>
        <taxon>Amanitaceae</taxon>
        <taxon>Amanita</taxon>
    </lineage>
</organism>
<feature type="coiled-coil region" evidence="1">
    <location>
        <begin position="402"/>
        <end position="429"/>
    </location>
</feature>
<feature type="compositionally biased region" description="Polar residues" evidence="2">
    <location>
        <begin position="299"/>
        <end position="313"/>
    </location>
</feature>
<dbReference type="EMBL" id="KN818670">
    <property type="protein sequence ID" value="KIL54656.1"/>
    <property type="molecule type" value="Genomic_DNA"/>
</dbReference>
<feature type="compositionally biased region" description="Basic and acidic residues" evidence="2">
    <location>
        <begin position="110"/>
        <end position="124"/>
    </location>
</feature>
<dbReference type="Proteomes" id="UP000054549">
    <property type="component" value="Unassembled WGS sequence"/>
</dbReference>
<keyword evidence="1" id="KW-0175">Coiled coil</keyword>
<sequence length="831" mass="94012">MSQAPLNNHQGGGGGGAKLPLPEDFTGNPATYDDARKYATEFSLAYDRIDADNGKRPRYGTAGNDNYNRQQRDPNAMDVDAINFEEGTNIQFKLSPSQAICPECAPPRRKGMEADSRKEDEKEKGNLHRAFVLRRPKKNLPKKIVEKDHPVRSSFFSFRMSPAVRGDSEYVPDSQQQDSRVQGNSKSLSQQSNRFTPLVGLRDTPSLIDFDHDSISTASAASKDITSLPPSSQHVAENDPFRCMVQLIKLGKVQLADYYQDLGTIPSGSWLYSTEKNANWANYSSKDKIQKHLSRQHPSRQSCYSNPSRTTTPAAKPDSSYVPSWPVDKGIPISDRVLRSHNQQYKQHEYNPSFPSLDIPLPTARSPAAVTFRHTQTLTELEQLKNRIEQQCVERLAFLEINRLQNEELARLERLRAEQETLAAKEKLEAEEAICKQLELDEARKQEHMAESPSVEGTPDFQSDQLRTLYEQFQRKRQDHSNGEGTSNNKGKTPTFVSNFGDLNSTVNAPTLRVVKVKDDYFFAPLNTDHDDYFNWVARQSLVLLQESPRNHFSLHLFLLFIKGLIDEAGSLLPNITIEVKQGNVEAPRAAKPVTFVDLSQNESGFIDTDKLYPRTMDQPRVDDTILVDVQKDTDIVKEGAKDVEMDDNILDEHRRKRDELLNTERKWFEMPPAITNKGETLPARPSTRRNAVKPGRYGPPPFVNKNTRPTTPSSTNLANVADMINKKFPNASMSERISLTKSFAEATASGSQKQSKPKQRFPIVENSSPTRNNTPSNKSSNDRKTKDWNGWQQVKKKDFKPTNKGTNPCELHFEQFQDLLDLLTAFMVKN</sequence>
<feature type="region of interest" description="Disordered" evidence="2">
    <location>
        <begin position="101"/>
        <end position="124"/>
    </location>
</feature>
<dbReference type="InParanoid" id="A0A0C2WDJ9"/>
<dbReference type="AlphaFoldDB" id="A0A0C2WDJ9"/>
<name>A0A0C2WDJ9_AMAMK</name>
<feature type="compositionally biased region" description="Polar residues" evidence="2">
    <location>
        <begin position="705"/>
        <end position="718"/>
    </location>
</feature>